<dbReference type="FunFam" id="3.40.50.1820:FF:000179">
    <property type="entry name" value="Lipase"/>
    <property type="match status" value="1"/>
</dbReference>
<gene>
    <name evidence="6" type="primary">HaOG200575</name>
    <name evidence="6" type="ORF">B5X24_HaOG200575</name>
</gene>
<feature type="active site" description="Nucleophile" evidence="3">
    <location>
        <position position="172"/>
    </location>
</feature>
<dbReference type="InterPro" id="IPR006693">
    <property type="entry name" value="AB_hydrolase_lipase"/>
</dbReference>
<evidence type="ECO:0000256" key="3">
    <source>
        <dbReference type="PIRSR" id="PIRSR000862-1"/>
    </source>
</evidence>
<dbReference type="Gene3D" id="3.40.50.1820">
    <property type="entry name" value="alpha/beta hydrolase"/>
    <property type="match status" value="1"/>
</dbReference>
<dbReference type="GO" id="GO:0016788">
    <property type="term" value="F:hydrolase activity, acting on ester bonds"/>
    <property type="evidence" value="ECO:0007669"/>
    <property type="project" value="InterPro"/>
</dbReference>
<dbReference type="GO" id="GO:0016042">
    <property type="term" value="P:lipid catabolic process"/>
    <property type="evidence" value="ECO:0007669"/>
    <property type="project" value="UniProtKB-KW"/>
</dbReference>
<dbReference type="InterPro" id="IPR025483">
    <property type="entry name" value="Lipase_euk"/>
</dbReference>
<comment type="similarity">
    <text evidence="1 2">Belongs to the AB hydrolase superfamily. Lipase family.</text>
</comment>
<dbReference type="SUPFAM" id="SSF53474">
    <property type="entry name" value="alpha/beta-Hydrolases"/>
    <property type="match status" value="1"/>
</dbReference>
<reference evidence="6 7" key="1">
    <citation type="journal article" date="2017" name="BMC Biol.">
        <title>Genomic innovations, transcriptional plasticity and gene loss underlying the evolution and divergence of two highly polyphagous and invasive Helicoverpa pest species.</title>
        <authorList>
            <person name="Pearce S.L."/>
            <person name="Clarke D.F."/>
            <person name="East P.D."/>
            <person name="Elfekih S."/>
            <person name="Gordon K.H."/>
            <person name="Jermiin L.S."/>
            <person name="McGaughran A."/>
            <person name="Oakeshott J.G."/>
            <person name="Papanikolaou A."/>
            <person name="Perera O.P."/>
            <person name="Rane R.V."/>
            <person name="Richards S."/>
            <person name="Tay W.T."/>
            <person name="Walsh T.K."/>
            <person name="Anderson A."/>
            <person name="Anderson C.J."/>
            <person name="Asgari S."/>
            <person name="Board P.G."/>
            <person name="Bretschneider A."/>
            <person name="Campbell P.M."/>
            <person name="Chertemps T."/>
            <person name="Christeller J.T."/>
            <person name="Coppin C.W."/>
            <person name="Downes S.J."/>
            <person name="Duan G."/>
            <person name="Farnsworth C.A."/>
            <person name="Good R.T."/>
            <person name="Han L.B."/>
            <person name="Han Y.C."/>
            <person name="Hatje K."/>
            <person name="Horne I."/>
            <person name="Huang Y.P."/>
            <person name="Hughes D.S."/>
            <person name="Jacquin-Joly E."/>
            <person name="James W."/>
            <person name="Jhangiani S."/>
            <person name="Kollmar M."/>
            <person name="Kuwar S.S."/>
            <person name="Li S."/>
            <person name="Liu N.Y."/>
            <person name="Maibeche M.T."/>
            <person name="Miller J.R."/>
            <person name="Montagne N."/>
            <person name="Perry T."/>
            <person name="Qu J."/>
            <person name="Song S.V."/>
            <person name="Sutton G.G."/>
            <person name="Vogel H."/>
            <person name="Walenz B.P."/>
            <person name="Xu W."/>
            <person name="Zhang H.J."/>
            <person name="Zou Z."/>
            <person name="Batterham P."/>
            <person name="Edwards O.R."/>
            <person name="Feyereisen R."/>
            <person name="Gibbs R.A."/>
            <person name="Heckel D.G."/>
            <person name="McGrath A."/>
            <person name="Robin C."/>
            <person name="Scherer S.E."/>
            <person name="Worley K.C."/>
            <person name="Wu Y.D."/>
        </authorList>
    </citation>
    <scope>NUCLEOTIDE SEQUENCE [LARGE SCALE GENOMIC DNA]</scope>
    <source>
        <strain evidence="6">Harm_GR_Male_#8</strain>
        <tissue evidence="6">Whole organism</tissue>
    </source>
</reference>
<feature type="signal peptide" evidence="4">
    <location>
        <begin position="1"/>
        <end position="18"/>
    </location>
</feature>
<dbReference type="EMBL" id="KZ150087">
    <property type="protein sequence ID" value="PZC73749.1"/>
    <property type="molecule type" value="Genomic_DNA"/>
</dbReference>
<accession>A0A2W1BF64</accession>
<dbReference type="InterPro" id="IPR029058">
    <property type="entry name" value="AB_hydrolase_fold"/>
</dbReference>
<keyword evidence="7" id="KW-1185">Reference proteome</keyword>
<feature type="chain" id="PRO_5016010954" description="Lipase" evidence="4">
    <location>
        <begin position="19"/>
        <end position="403"/>
    </location>
</feature>
<name>A0A2W1BF64_HELAM</name>
<dbReference type="Pfam" id="PF04083">
    <property type="entry name" value="Abhydro_lipase"/>
    <property type="match status" value="1"/>
</dbReference>
<dbReference type="PIRSF" id="PIRSF000862">
    <property type="entry name" value="Steryl_ester_lip"/>
    <property type="match status" value="1"/>
</dbReference>
<proteinExistence type="inferred from homology"/>
<evidence type="ECO:0000256" key="4">
    <source>
        <dbReference type="SAM" id="SignalP"/>
    </source>
</evidence>
<evidence type="ECO:0000259" key="5">
    <source>
        <dbReference type="Pfam" id="PF04083"/>
    </source>
</evidence>
<evidence type="ECO:0000256" key="1">
    <source>
        <dbReference type="ARBA" id="ARBA00010701"/>
    </source>
</evidence>
<evidence type="ECO:0000313" key="7">
    <source>
        <dbReference type="Proteomes" id="UP000249218"/>
    </source>
</evidence>
<evidence type="ECO:0000256" key="2">
    <source>
        <dbReference type="PIRNR" id="PIRNR000862"/>
    </source>
</evidence>
<keyword evidence="4" id="KW-0732">Signal</keyword>
<evidence type="ECO:0000313" key="6">
    <source>
        <dbReference type="EMBL" id="PZC73749.1"/>
    </source>
</evidence>
<dbReference type="Proteomes" id="UP000249218">
    <property type="component" value="Unassembled WGS sequence"/>
</dbReference>
<protein>
    <recommendedName>
        <fullName evidence="2">Lipase</fullName>
    </recommendedName>
</protein>
<dbReference type="PANTHER" id="PTHR11005">
    <property type="entry name" value="LYSOSOMAL ACID LIPASE-RELATED"/>
    <property type="match status" value="1"/>
</dbReference>
<dbReference type="AlphaFoldDB" id="A0A2W1BF64"/>
<dbReference type="OrthoDB" id="9974421at2759"/>
<sequence length="403" mass="44962">MNLLYAVSLLYAIHTVLCDDNSIASLFGTSPRQDLNFVELAKYDGYTAEKHYVTTEDGYILGLFRLPIKASCNASKGVIMFFHGLYLSADDCLIPGPGKAHCYVYADNCYDIWAPNVRGNFYSRNHTTYNPDSDSKFWDFSVDQMALYDLPAAIDYVLAETNETQLSYVAHSQGVSMLLILCAKKPEYNAKIKVGFGLSPTAWLDHSRFIIIKLQSILAPGLTLTDNLLNVEVLKRNGLVNNAAELLCGTTDLAYPFCSVLIFAVLGYNKFQITDDVLPVVVGHIPSGTSLRNFIRWGQIQNNGFSEYDYGLVKNLVTYKKRSPPLYDLSPITMPWVLFASENDYVANVTDVKYLASKLKNVSVCVLSDTTFGHLDFIYGKDIPNYLTPPILSYLETGAYTCP</sequence>
<keyword evidence="2" id="KW-0442">Lipid degradation</keyword>
<organism evidence="6 7">
    <name type="scientific">Helicoverpa armigera</name>
    <name type="common">Cotton bollworm</name>
    <name type="synonym">Heliothis armigera</name>
    <dbReference type="NCBI Taxonomy" id="29058"/>
    <lineage>
        <taxon>Eukaryota</taxon>
        <taxon>Metazoa</taxon>
        <taxon>Ecdysozoa</taxon>
        <taxon>Arthropoda</taxon>
        <taxon>Hexapoda</taxon>
        <taxon>Insecta</taxon>
        <taxon>Pterygota</taxon>
        <taxon>Neoptera</taxon>
        <taxon>Endopterygota</taxon>
        <taxon>Lepidoptera</taxon>
        <taxon>Glossata</taxon>
        <taxon>Ditrysia</taxon>
        <taxon>Noctuoidea</taxon>
        <taxon>Noctuidae</taxon>
        <taxon>Heliothinae</taxon>
        <taxon>Helicoverpa</taxon>
    </lineage>
</organism>
<keyword evidence="2" id="KW-0443">Lipid metabolism</keyword>
<feature type="domain" description="Partial AB-hydrolase lipase" evidence="5">
    <location>
        <begin position="38"/>
        <end position="91"/>
    </location>
</feature>
<keyword evidence="2" id="KW-0378">Hydrolase</keyword>
<feature type="active site" description="Charge relay system" evidence="3">
    <location>
        <position position="344"/>
    </location>
</feature>
<feature type="active site" description="Charge relay system" evidence="3">
    <location>
        <position position="374"/>
    </location>
</feature>